<keyword evidence="4" id="KW-1185">Reference proteome</keyword>
<protein>
    <submittedName>
        <fullName evidence="3">Type IV secretory pathway VirB2 component (Pilin)</fullName>
    </submittedName>
</protein>
<dbReference type="Proteomes" id="UP000256794">
    <property type="component" value="Unassembled WGS sequence"/>
</dbReference>
<evidence type="ECO:0000313" key="3">
    <source>
        <dbReference type="EMBL" id="REG28215.1"/>
    </source>
</evidence>
<evidence type="ECO:0000256" key="1">
    <source>
        <dbReference type="SAM" id="Phobius"/>
    </source>
</evidence>
<dbReference type="AlphaFoldDB" id="A0AAQ0HDV7"/>
<keyword evidence="1" id="KW-0472">Membrane</keyword>
<dbReference type="Pfam" id="PF04956">
    <property type="entry name" value="TrbC"/>
    <property type="match status" value="1"/>
</dbReference>
<proteinExistence type="predicted"/>
<evidence type="ECO:0000313" key="4">
    <source>
        <dbReference type="Proteomes" id="UP000256794"/>
    </source>
</evidence>
<gene>
    <name evidence="3" type="ORF">ATH84_106513</name>
</gene>
<reference evidence="3 4" key="1">
    <citation type="submission" date="2018-08" db="EMBL/GenBank/DDBJ databases">
        <title>Genomic Encyclopedia of Archaeal and Bacterial Type Strains, Phase II (KMG-II): from individual species to whole genera.</title>
        <authorList>
            <person name="Goeker M."/>
        </authorList>
    </citation>
    <scope>NUCLEOTIDE SEQUENCE [LARGE SCALE GENOMIC DNA]</scope>
    <source>
        <strain evidence="3 4">DSM 582</strain>
    </source>
</reference>
<comment type="caution">
    <text evidence="3">The sequence shown here is derived from an EMBL/GenBank/DDBJ whole genome shotgun (WGS) entry which is preliminary data.</text>
</comment>
<dbReference type="InterPro" id="IPR007039">
    <property type="entry name" value="TrbC/VirB2"/>
</dbReference>
<evidence type="ECO:0000256" key="2">
    <source>
        <dbReference type="SAM" id="SignalP"/>
    </source>
</evidence>
<keyword evidence="1" id="KW-1133">Transmembrane helix</keyword>
<feature type="transmembrane region" description="Helical" evidence="1">
    <location>
        <begin position="80"/>
        <end position="99"/>
    </location>
</feature>
<sequence length="106" mass="11632">MTKPNHMQMALFVVLLLWAAMFATDVLAQATAGGVQFSKIDTLGNSFITWIKGNPTTIFFTLALVITGFLAAFNRISWMWVGMICLGAFFAFGATNIVTQLKSIFT</sequence>
<name>A0AAQ0HDV7_PARVE</name>
<keyword evidence="2" id="KW-0732">Signal</keyword>
<accession>A0AAQ0HDV7</accession>
<dbReference type="EMBL" id="QUMX01000065">
    <property type="protein sequence ID" value="REG28215.1"/>
    <property type="molecule type" value="Genomic_DNA"/>
</dbReference>
<feature type="signal peptide" evidence="2">
    <location>
        <begin position="1"/>
        <end position="28"/>
    </location>
</feature>
<feature type="transmembrane region" description="Helical" evidence="1">
    <location>
        <begin position="52"/>
        <end position="73"/>
    </location>
</feature>
<dbReference type="RefSeq" id="WP_116171321.1">
    <property type="nucleotide sequence ID" value="NZ_CP035285.1"/>
</dbReference>
<keyword evidence="1" id="KW-0812">Transmembrane</keyword>
<feature type="chain" id="PRO_5042811136" evidence="2">
    <location>
        <begin position="29"/>
        <end position="106"/>
    </location>
</feature>
<organism evidence="3 4">
    <name type="scientific">Paracoccus versutus</name>
    <name type="common">Thiobacillus versutus</name>
    <dbReference type="NCBI Taxonomy" id="34007"/>
    <lineage>
        <taxon>Bacteria</taxon>
        <taxon>Pseudomonadati</taxon>
        <taxon>Pseudomonadota</taxon>
        <taxon>Alphaproteobacteria</taxon>
        <taxon>Rhodobacterales</taxon>
        <taxon>Paracoccaceae</taxon>
        <taxon>Paracoccus</taxon>
    </lineage>
</organism>